<protein>
    <recommendedName>
        <fullName evidence="2">UPF0235 protein ENV52_08645</fullName>
    </recommendedName>
</protein>
<sequence length="105" mass="11428">MAEAKAADFFQPTCQGYLLRILVVPGARRTEVAGQHGDRLKVRVAAPPEKGRANQELLNFLADLLKVPRAALHLVLGGTSRAKVVAVHDLSPEVGFRLRKLLPPD</sequence>
<reference evidence="3" key="1">
    <citation type="journal article" date="2020" name="mSystems">
        <title>Genome- and Community-Level Interaction Insights into Carbon Utilization and Element Cycling Functions of Hydrothermarchaeota in Hydrothermal Sediment.</title>
        <authorList>
            <person name="Zhou Z."/>
            <person name="Liu Y."/>
            <person name="Xu W."/>
            <person name="Pan J."/>
            <person name="Luo Z.H."/>
            <person name="Li M."/>
        </authorList>
    </citation>
    <scope>NUCLEOTIDE SEQUENCE [LARGE SCALE GENOMIC DNA]</scope>
    <source>
        <strain evidence="3">SpSt-767</strain>
    </source>
</reference>
<name>A0A7V6DPY6_9BACT</name>
<dbReference type="PANTHER" id="PTHR13420">
    <property type="entry name" value="UPF0235 PROTEIN C15ORF40"/>
    <property type="match status" value="1"/>
</dbReference>
<dbReference type="GO" id="GO:0005737">
    <property type="term" value="C:cytoplasm"/>
    <property type="evidence" value="ECO:0007669"/>
    <property type="project" value="TreeGrafter"/>
</dbReference>
<evidence type="ECO:0000256" key="2">
    <source>
        <dbReference type="HAMAP-Rule" id="MF_00634"/>
    </source>
</evidence>
<evidence type="ECO:0000313" key="3">
    <source>
        <dbReference type="EMBL" id="HHS29753.1"/>
    </source>
</evidence>
<accession>A0A7V6DPY6</accession>
<dbReference type="Pfam" id="PF02594">
    <property type="entry name" value="DUF167"/>
    <property type="match status" value="1"/>
</dbReference>
<dbReference type="SUPFAM" id="SSF69786">
    <property type="entry name" value="YggU-like"/>
    <property type="match status" value="1"/>
</dbReference>
<comment type="similarity">
    <text evidence="1 2">Belongs to the UPF0235 family.</text>
</comment>
<dbReference type="SMART" id="SM01152">
    <property type="entry name" value="DUF167"/>
    <property type="match status" value="1"/>
</dbReference>
<dbReference type="Gene3D" id="3.30.1200.10">
    <property type="entry name" value="YggU-like"/>
    <property type="match status" value="1"/>
</dbReference>
<dbReference type="EMBL" id="DTGR01000137">
    <property type="protein sequence ID" value="HHS29753.1"/>
    <property type="molecule type" value="Genomic_DNA"/>
</dbReference>
<dbReference type="InterPro" id="IPR003746">
    <property type="entry name" value="DUF167"/>
</dbReference>
<dbReference type="PANTHER" id="PTHR13420:SF7">
    <property type="entry name" value="UPF0235 PROTEIN C15ORF40"/>
    <property type="match status" value="1"/>
</dbReference>
<dbReference type="NCBIfam" id="TIGR00251">
    <property type="entry name" value="DUF167 family protein"/>
    <property type="match status" value="1"/>
</dbReference>
<organism evidence="3">
    <name type="scientific">Desulfobacca acetoxidans</name>
    <dbReference type="NCBI Taxonomy" id="60893"/>
    <lineage>
        <taxon>Bacteria</taxon>
        <taxon>Pseudomonadati</taxon>
        <taxon>Thermodesulfobacteriota</taxon>
        <taxon>Desulfobaccia</taxon>
        <taxon>Desulfobaccales</taxon>
        <taxon>Desulfobaccaceae</taxon>
        <taxon>Desulfobacca</taxon>
    </lineage>
</organism>
<gene>
    <name evidence="3" type="ORF">ENV52_08645</name>
</gene>
<comment type="caution">
    <text evidence="3">The sequence shown here is derived from an EMBL/GenBank/DDBJ whole genome shotgun (WGS) entry which is preliminary data.</text>
</comment>
<dbReference type="HAMAP" id="MF_00634">
    <property type="entry name" value="UPF0235"/>
    <property type="match status" value="1"/>
</dbReference>
<dbReference type="AlphaFoldDB" id="A0A7V6DPY6"/>
<proteinExistence type="inferred from homology"/>
<dbReference type="InterPro" id="IPR036591">
    <property type="entry name" value="YggU-like_sf"/>
</dbReference>
<evidence type="ECO:0000256" key="1">
    <source>
        <dbReference type="ARBA" id="ARBA00010364"/>
    </source>
</evidence>